<evidence type="ECO:0000313" key="2">
    <source>
        <dbReference type="Proteomes" id="UP001162793"/>
    </source>
</evidence>
<accession>A0AA42BJG9</accession>
<dbReference type="Proteomes" id="UP001162793">
    <property type="component" value="Unassembled WGS sequence"/>
</dbReference>
<organism evidence="1 2">
    <name type="scientific">Ralstonia chuxiongensis</name>
    <dbReference type="NCBI Taxonomy" id="2957504"/>
    <lineage>
        <taxon>Bacteria</taxon>
        <taxon>Pseudomonadati</taxon>
        <taxon>Pseudomonadota</taxon>
        <taxon>Betaproteobacteria</taxon>
        <taxon>Burkholderiales</taxon>
        <taxon>Burkholderiaceae</taxon>
        <taxon>Ralstonia</taxon>
    </lineage>
</organism>
<gene>
    <name evidence="1" type="ORF">NKG59_22385</name>
</gene>
<proteinExistence type="predicted"/>
<sequence>MRERINEAERTCLRELQDALTETLPRRAVLRLEGDELGGIDVHAWWIVEGPRGDKQVNSFSFHLTELMLQVYFHQSSDARASTCGRLKDWANWALEGAEETGDNDMGFDICALVPGGIFRPSVDLQRS</sequence>
<dbReference type="RefSeq" id="WP_045203385.1">
    <property type="nucleotide sequence ID" value="NZ_CATYKT010000010.1"/>
</dbReference>
<comment type="caution">
    <text evidence="1">The sequence shown here is derived from an EMBL/GenBank/DDBJ whole genome shotgun (WGS) entry which is preliminary data.</text>
</comment>
<dbReference type="EMBL" id="JAMYWC010000007">
    <property type="protein sequence ID" value="MCP1175124.1"/>
    <property type="molecule type" value="Genomic_DNA"/>
</dbReference>
<protein>
    <submittedName>
        <fullName evidence="1">Uncharacterized protein</fullName>
    </submittedName>
</protein>
<reference evidence="2" key="1">
    <citation type="journal article" date="2023" name="Front. Microbiol.">
        <title>Ralstonia chuxiongensis sp. nov., Ralstonia mojiangensis sp. nov., and Ralstonia soli sp. nov., isolated from tobacco fields, are three novel species in the family Burkholderiaceae.</title>
        <authorList>
            <person name="Lu C.H."/>
            <person name="Zhang Y.Y."/>
            <person name="Jiang N."/>
            <person name="Chen W."/>
            <person name="Shao X."/>
            <person name="Zhao Z.M."/>
            <person name="Lu W.L."/>
            <person name="Hu X."/>
            <person name="Xi Y.X."/>
            <person name="Zou S.Y."/>
            <person name="Wei Q.J."/>
            <person name="Lin Z.L."/>
            <person name="Gong L."/>
            <person name="Gai X.T."/>
            <person name="Zhang L.Q."/>
            <person name="Li J.Y."/>
            <person name="Jin Y."/>
            <person name="Xia Z.Y."/>
        </authorList>
    </citation>
    <scope>NUCLEOTIDE SEQUENCE [LARGE SCALE GENOMIC DNA]</scope>
    <source>
        <strain evidence="2">21YRMH01-3</strain>
    </source>
</reference>
<evidence type="ECO:0000313" key="1">
    <source>
        <dbReference type="EMBL" id="MCP1175124.1"/>
    </source>
</evidence>
<dbReference type="AlphaFoldDB" id="A0AA42BJG9"/>
<name>A0AA42BJG9_9RALS</name>
<keyword evidence="2" id="KW-1185">Reference proteome</keyword>